<gene>
    <name evidence="1" type="ORF">S12H4_52584</name>
</gene>
<accession>X1UZW4</accession>
<evidence type="ECO:0000313" key="1">
    <source>
        <dbReference type="EMBL" id="GAJ09127.1"/>
    </source>
</evidence>
<dbReference type="EMBL" id="BARW01033379">
    <property type="protein sequence ID" value="GAJ09127.1"/>
    <property type="molecule type" value="Genomic_DNA"/>
</dbReference>
<comment type="caution">
    <text evidence="1">The sequence shown here is derived from an EMBL/GenBank/DDBJ whole genome shotgun (WGS) entry which is preliminary data.</text>
</comment>
<name>X1UZW4_9ZZZZ</name>
<feature type="non-terminal residue" evidence="1">
    <location>
        <position position="1"/>
    </location>
</feature>
<dbReference type="AlphaFoldDB" id="X1UZW4"/>
<proteinExistence type="predicted"/>
<protein>
    <submittedName>
        <fullName evidence="1">Uncharacterized protein</fullName>
    </submittedName>
</protein>
<organism evidence="1">
    <name type="scientific">marine sediment metagenome</name>
    <dbReference type="NCBI Taxonomy" id="412755"/>
    <lineage>
        <taxon>unclassified sequences</taxon>
        <taxon>metagenomes</taxon>
        <taxon>ecological metagenomes</taxon>
    </lineage>
</organism>
<sequence length="41" mass="4638">AFYIENGDDVELAHCHSRNTRKPEQLVERVTLSPADLNLEG</sequence>
<reference evidence="1" key="1">
    <citation type="journal article" date="2014" name="Front. Microbiol.">
        <title>High frequency of phylogenetically diverse reductive dehalogenase-homologous genes in deep subseafloor sedimentary metagenomes.</title>
        <authorList>
            <person name="Kawai M."/>
            <person name="Futagami T."/>
            <person name="Toyoda A."/>
            <person name="Takaki Y."/>
            <person name="Nishi S."/>
            <person name="Hori S."/>
            <person name="Arai W."/>
            <person name="Tsubouchi T."/>
            <person name="Morono Y."/>
            <person name="Uchiyama I."/>
            <person name="Ito T."/>
            <person name="Fujiyama A."/>
            <person name="Inagaki F."/>
            <person name="Takami H."/>
        </authorList>
    </citation>
    <scope>NUCLEOTIDE SEQUENCE</scope>
    <source>
        <strain evidence="1">Expedition CK06-06</strain>
    </source>
</reference>